<evidence type="ECO:0000313" key="1">
    <source>
        <dbReference type="EMBL" id="MFC4998319.1"/>
    </source>
</evidence>
<dbReference type="RefSeq" id="WP_380114574.1">
    <property type="nucleotide sequence ID" value="NZ_JBHSIU010000011.1"/>
</dbReference>
<organism evidence="1 2">
    <name type="scientific">Dactylosporangium cerinum</name>
    <dbReference type="NCBI Taxonomy" id="1434730"/>
    <lineage>
        <taxon>Bacteria</taxon>
        <taxon>Bacillati</taxon>
        <taxon>Actinomycetota</taxon>
        <taxon>Actinomycetes</taxon>
        <taxon>Micromonosporales</taxon>
        <taxon>Micromonosporaceae</taxon>
        <taxon>Dactylosporangium</taxon>
    </lineage>
</organism>
<dbReference type="EMBL" id="JBHSIU010000011">
    <property type="protein sequence ID" value="MFC4998319.1"/>
    <property type="molecule type" value="Genomic_DNA"/>
</dbReference>
<name>A0ABV9VR95_9ACTN</name>
<proteinExistence type="predicted"/>
<evidence type="ECO:0000313" key="2">
    <source>
        <dbReference type="Proteomes" id="UP001595912"/>
    </source>
</evidence>
<keyword evidence="2" id="KW-1185">Reference proteome</keyword>
<protein>
    <submittedName>
        <fullName evidence="1">Uncharacterized protein</fullName>
    </submittedName>
</protein>
<comment type="caution">
    <text evidence="1">The sequence shown here is derived from an EMBL/GenBank/DDBJ whole genome shotgun (WGS) entry which is preliminary data.</text>
</comment>
<dbReference type="Pfam" id="PF24585">
    <property type="entry name" value="YunG"/>
    <property type="match status" value="1"/>
</dbReference>
<sequence>MSSWTLAAIEQAFFEAWSADTCMPEELPAWSVRNPARGQCGPTSLVLCEILGGDLVRADVHHTGVRIGGHYWNRLPTGLDIDLTRCQFDADEVVGVGWVVAPPEGMRPGRCVEQWELLRYRVFTALGLPLTPSTSALT</sequence>
<accession>A0ABV9VR95</accession>
<dbReference type="Proteomes" id="UP001595912">
    <property type="component" value="Unassembled WGS sequence"/>
</dbReference>
<dbReference type="InterPro" id="IPR056238">
    <property type="entry name" value="YunG-like"/>
</dbReference>
<reference evidence="2" key="1">
    <citation type="journal article" date="2019" name="Int. J. Syst. Evol. Microbiol.">
        <title>The Global Catalogue of Microorganisms (GCM) 10K type strain sequencing project: providing services to taxonomists for standard genome sequencing and annotation.</title>
        <authorList>
            <consortium name="The Broad Institute Genomics Platform"/>
            <consortium name="The Broad Institute Genome Sequencing Center for Infectious Disease"/>
            <person name="Wu L."/>
            <person name="Ma J."/>
        </authorList>
    </citation>
    <scope>NUCLEOTIDE SEQUENCE [LARGE SCALE GENOMIC DNA]</scope>
    <source>
        <strain evidence="2">CGMCC 4.7152</strain>
    </source>
</reference>
<gene>
    <name evidence="1" type="ORF">ACFPIJ_10785</name>
</gene>